<feature type="region of interest" description="Disordered" evidence="1">
    <location>
        <begin position="56"/>
        <end position="111"/>
    </location>
</feature>
<reference evidence="3 4" key="1">
    <citation type="submission" date="2023-01" db="EMBL/GenBank/DDBJ databases">
        <title>Genomes from the Australian National Cyanobacteria Reference Collection.</title>
        <authorList>
            <person name="Willis A."/>
            <person name="Lee E.M.F."/>
        </authorList>
    </citation>
    <scope>NUCLEOTIDE SEQUENCE [LARGE SCALE GENOMIC DNA]</scope>
    <source>
        <strain evidence="3 4">CS-537/01</strain>
    </source>
</reference>
<feature type="compositionally biased region" description="Polar residues" evidence="1">
    <location>
        <begin position="62"/>
        <end position="94"/>
    </location>
</feature>
<dbReference type="Proteomes" id="UP001212123">
    <property type="component" value="Unassembled WGS sequence"/>
</dbReference>
<keyword evidence="4" id="KW-1185">Reference proteome</keyword>
<accession>A0ABT5A8K9</accession>
<sequence>MNKFHKLLMGTTAIVSMLGWNVSIAQAQSLPAYCTGSAIGALLGLAITGNAKAASSAIPPECNQNQNSPSSEYQEPNLTNTVPKLSNTDLNPNRSWLDDSRRNTDRSLHWW</sequence>
<feature type="compositionally biased region" description="Basic and acidic residues" evidence="1">
    <location>
        <begin position="96"/>
        <end position="111"/>
    </location>
</feature>
<dbReference type="EMBL" id="JAQMTU010000109">
    <property type="protein sequence ID" value="MDB9488267.1"/>
    <property type="molecule type" value="Genomic_DNA"/>
</dbReference>
<evidence type="ECO:0000256" key="2">
    <source>
        <dbReference type="SAM" id="SignalP"/>
    </source>
</evidence>
<name>A0ABT5A8K9_9CYAN</name>
<protein>
    <submittedName>
        <fullName evidence="3">Uncharacterized protein</fullName>
    </submittedName>
</protein>
<comment type="caution">
    <text evidence="3">The sequence shown here is derived from an EMBL/GenBank/DDBJ whole genome shotgun (WGS) entry which is preliminary data.</text>
</comment>
<dbReference type="RefSeq" id="WP_271806043.1">
    <property type="nucleotide sequence ID" value="NZ_JAQMTU010000109.1"/>
</dbReference>
<feature type="chain" id="PRO_5046507801" evidence="2">
    <location>
        <begin position="28"/>
        <end position="111"/>
    </location>
</feature>
<gene>
    <name evidence="3" type="ORF">PN492_17220</name>
</gene>
<feature type="signal peptide" evidence="2">
    <location>
        <begin position="1"/>
        <end position="27"/>
    </location>
</feature>
<proteinExistence type="predicted"/>
<evidence type="ECO:0000313" key="4">
    <source>
        <dbReference type="Proteomes" id="UP001212123"/>
    </source>
</evidence>
<organism evidence="3 4">
    <name type="scientific">Dolichospermum circinale CS-537/01</name>
    <dbReference type="NCBI Taxonomy" id="3021739"/>
    <lineage>
        <taxon>Bacteria</taxon>
        <taxon>Bacillati</taxon>
        <taxon>Cyanobacteriota</taxon>
        <taxon>Cyanophyceae</taxon>
        <taxon>Nostocales</taxon>
        <taxon>Aphanizomenonaceae</taxon>
        <taxon>Dolichospermum</taxon>
        <taxon>Dolichospermum circinale</taxon>
    </lineage>
</organism>
<evidence type="ECO:0000313" key="3">
    <source>
        <dbReference type="EMBL" id="MDB9488267.1"/>
    </source>
</evidence>
<evidence type="ECO:0000256" key="1">
    <source>
        <dbReference type="SAM" id="MobiDB-lite"/>
    </source>
</evidence>
<keyword evidence="2" id="KW-0732">Signal</keyword>